<accession>A0A3N6LW94</accession>
<gene>
    <name evidence="2" type="ORF">EA462_02520</name>
</gene>
<organism evidence="2 3">
    <name type="scientific">Natrarchaeobius halalkaliphilus</name>
    <dbReference type="NCBI Taxonomy" id="1679091"/>
    <lineage>
        <taxon>Archaea</taxon>
        <taxon>Methanobacteriati</taxon>
        <taxon>Methanobacteriota</taxon>
        <taxon>Stenosarchaea group</taxon>
        <taxon>Halobacteria</taxon>
        <taxon>Halobacteriales</taxon>
        <taxon>Natrialbaceae</taxon>
        <taxon>Natrarchaeobius</taxon>
    </lineage>
</organism>
<evidence type="ECO:0000313" key="2">
    <source>
        <dbReference type="EMBL" id="RQG93097.1"/>
    </source>
</evidence>
<dbReference type="AlphaFoldDB" id="A0A3N6LW94"/>
<keyword evidence="3" id="KW-1185">Reference proteome</keyword>
<proteinExistence type="predicted"/>
<evidence type="ECO:0000259" key="1">
    <source>
        <dbReference type="Pfam" id="PF09414"/>
    </source>
</evidence>
<dbReference type="InterPro" id="IPR021122">
    <property type="entry name" value="RNA_ligase_dom_REL/Rnl2"/>
</dbReference>
<dbReference type="SUPFAM" id="SSF56091">
    <property type="entry name" value="DNA ligase/mRNA capping enzyme, catalytic domain"/>
    <property type="match status" value="1"/>
</dbReference>
<dbReference type="OrthoDB" id="326212at2157"/>
<protein>
    <recommendedName>
        <fullName evidence="1">RNA ligase domain-containing protein</fullName>
    </recommendedName>
</protein>
<dbReference type="EMBL" id="REFY01000001">
    <property type="protein sequence ID" value="RQG93097.1"/>
    <property type="molecule type" value="Genomic_DNA"/>
</dbReference>
<comment type="caution">
    <text evidence="2">The sequence shown here is derived from an EMBL/GenBank/DDBJ whole genome shotgun (WGS) entry which is preliminary data.</text>
</comment>
<feature type="domain" description="RNA ligase" evidence="1">
    <location>
        <begin position="21"/>
        <end position="179"/>
    </location>
</feature>
<dbReference type="Pfam" id="PF09414">
    <property type="entry name" value="RNA_ligase"/>
    <property type="match status" value="1"/>
</dbReference>
<dbReference type="Gene3D" id="3.30.470.30">
    <property type="entry name" value="DNA ligase/mRNA capping enzyme"/>
    <property type="match status" value="1"/>
</dbReference>
<reference evidence="2 3" key="1">
    <citation type="submission" date="2018-10" db="EMBL/GenBank/DDBJ databases">
        <title>Natrarchaeobius chitinivorans gen. nov., sp. nov., and Natrarchaeobius haloalkaliphilus sp. nov., alkaliphilic, chitin-utilizing haloarchaea from hypersaline alkaline lakes.</title>
        <authorList>
            <person name="Sorokin D.Y."/>
            <person name="Elcheninov A.G."/>
            <person name="Kostrikina N.A."/>
            <person name="Bale N.J."/>
            <person name="Sinninghe Damste J.S."/>
            <person name="Khijniak T.V."/>
            <person name="Kublanov I.V."/>
            <person name="Toshchakov S.V."/>
        </authorList>
    </citation>
    <scope>NUCLEOTIDE SEQUENCE [LARGE SCALE GENOMIC DNA]</scope>
    <source>
        <strain evidence="2 3">AArcht-Sl</strain>
    </source>
</reference>
<dbReference type="RefSeq" id="WP_124176983.1">
    <property type="nucleotide sequence ID" value="NZ_REFY01000001.1"/>
</dbReference>
<evidence type="ECO:0000313" key="3">
    <source>
        <dbReference type="Proteomes" id="UP000273828"/>
    </source>
</evidence>
<name>A0A3N6LW94_9EURY</name>
<sequence length="283" mass="32607">MNYPAVPPASETPELFEEGHLWLLEKIDGAPLRFRLQQSGLIRFGDRNRWYEDPGAVPEPYQHAVRHVRANLRRDQLRTAIEDVEAVVFFGEATHKHAIEYEWDRLPSFLGFDVRSARTNAFYPPDIADQIFERIGLRPVNAVERERRARDFDPDSYTVPRSNWYDGPAEGVVIRNKRGGRATLTHPSFREAAEPPPLEQSASALATTHATRRRLESLAQTRTDRHRSVTADTLVELVLEEIVRREHDRLFLGNDSVEMAALRSAVTGQVRPFLETYWESRNR</sequence>
<dbReference type="Proteomes" id="UP000273828">
    <property type="component" value="Unassembled WGS sequence"/>
</dbReference>